<keyword evidence="3" id="KW-1185">Reference proteome</keyword>
<comment type="caution">
    <text evidence="2">The sequence shown here is derived from an EMBL/GenBank/DDBJ whole genome shotgun (WGS) entry which is preliminary data.</text>
</comment>
<dbReference type="InterPro" id="IPR015797">
    <property type="entry name" value="NUDIX_hydrolase-like_dom_sf"/>
</dbReference>
<dbReference type="EMBL" id="MZGV01000093">
    <property type="protein sequence ID" value="OPJ56638.1"/>
    <property type="molecule type" value="Genomic_DNA"/>
</dbReference>
<proteinExistence type="predicted"/>
<evidence type="ECO:0000259" key="1">
    <source>
        <dbReference type="PROSITE" id="PS51462"/>
    </source>
</evidence>
<reference evidence="2 3" key="1">
    <citation type="submission" date="2017-03" db="EMBL/GenBank/DDBJ databases">
        <title>Genome sequence of Clostridium oryzae DSM 28571.</title>
        <authorList>
            <person name="Poehlein A."/>
            <person name="Daniel R."/>
        </authorList>
    </citation>
    <scope>NUCLEOTIDE SEQUENCE [LARGE SCALE GENOMIC DNA]</scope>
    <source>
        <strain evidence="2 3">DSM 28571</strain>
    </source>
</reference>
<sequence length="162" mass="18577">MDGKLRNMASLYLSYGEKILFLYRIGSRVVNNSYVGSAGGHFEQEELNDAKSCVLRELNEETGLSKEDIKDLALRYVTLRLKDNEIRQNYYFFADLIDIDKEISSNEGRLEWVDCKNVSSLDMPFTAKYVIEHFLKVGRNTACLYSGIATVDGVDFIEMKNF</sequence>
<dbReference type="Gene3D" id="3.90.79.10">
    <property type="entry name" value="Nucleoside Triphosphate Pyrophosphohydrolase"/>
    <property type="match status" value="1"/>
</dbReference>
<dbReference type="Proteomes" id="UP000190080">
    <property type="component" value="Unassembled WGS sequence"/>
</dbReference>
<dbReference type="AlphaFoldDB" id="A0A1V4I9F6"/>
<dbReference type="InterPro" id="IPR000086">
    <property type="entry name" value="NUDIX_hydrolase_dom"/>
</dbReference>
<protein>
    <recommendedName>
        <fullName evidence="1">Nudix hydrolase domain-containing protein</fullName>
    </recommendedName>
</protein>
<gene>
    <name evidence="2" type="ORF">CLORY_42410</name>
</gene>
<evidence type="ECO:0000313" key="2">
    <source>
        <dbReference type="EMBL" id="OPJ56638.1"/>
    </source>
</evidence>
<dbReference type="STRING" id="1450648.CLORY_42410"/>
<dbReference type="OrthoDB" id="9804563at2"/>
<dbReference type="SUPFAM" id="SSF55811">
    <property type="entry name" value="Nudix"/>
    <property type="match status" value="1"/>
</dbReference>
<feature type="domain" description="Nudix hydrolase" evidence="1">
    <location>
        <begin position="3"/>
        <end position="135"/>
    </location>
</feature>
<dbReference type="Pfam" id="PF00293">
    <property type="entry name" value="NUDIX"/>
    <property type="match status" value="1"/>
</dbReference>
<evidence type="ECO:0000313" key="3">
    <source>
        <dbReference type="Proteomes" id="UP000190080"/>
    </source>
</evidence>
<accession>A0A1V4I9F6</accession>
<name>A0A1V4I9F6_9CLOT</name>
<dbReference type="PROSITE" id="PS51462">
    <property type="entry name" value="NUDIX"/>
    <property type="match status" value="1"/>
</dbReference>
<organism evidence="2 3">
    <name type="scientific">Clostridium oryzae</name>
    <dbReference type="NCBI Taxonomy" id="1450648"/>
    <lineage>
        <taxon>Bacteria</taxon>
        <taxon>Bacillati</taxon>
        <taxon>Bacillota</taxon>
        <taxon>Clostridia</taxon>
        <taxon>Eubacteriales</taxon>
        <taxon>Clostridiaceae</taxon>
        <taxon>Clostridium</taxon>
    </lineage>
</organism>
<dbReference type="RefSeq" id="WP_079428259.1">
    <property type="nucleotide sequence ID" value="NZ_MZGV01000093.1"/>
</dbReference>